<comment type="caution">
    <text evidence="1">The sequence shown here is derived from an EMBL/GenBank/DDBJ whole genome shotgun (WGS) entry which is preliminary data.</text>
</comment>
<gene>
    <name evidence="1" type="ORF">IWQ57_001574</name>
</gene>
<reference evidence="1" key="1">
    <citation type="submission" date="2022-07" db="EMBL/GenBank/DDBJ databases">
        <title>Phylogenomic reconstructions and comparative analyses of Kickxellomycotina fungi.</title>
        <authorList>
            <person name="Reynolds N.K."/>
            <person name="Stajich J.E."/>
            <person name="Barry K."/>
            <person name="Grigoriev I.V."/>
            <person name="Crous P."/>
            <person name="Smith M.E."/>
        </authorList>
    </citation>
    <scope>NUCLEOTIDE SEQUENCE</scope>
    <source>
        <strain evidence="1">CBS 109366</strain>
    </source>
</reference>
<dbReference type="EMBL" id="JANBUJ010000305">
    <property type="protein sequence ID" value="KAJ2772872.1"/>
    <property type="molecule type" value="Genomic_DNA"/>
</dbReference>
<organism evidence="1 2">
    <name type="scientific">Coemansia nantahalensis</name>
    <dbReference type="NCBI Taxonomy" id="2789366"/>
    <lineage>
        <taxon>Eukaryota</taxon>
        <taxon>Fungi</taxon>
        <taxon>Fungi incertae sedis</taxon>
        <taxon>Zoopagomycota</taxon>
        <taxon>Kickxellomycotina</taxon>
        <taxon>Kickxellomycetes</taxon>
        <taxon>Kickxellales</taxon>
        <taxon>Kickxellaceae</taxon>
        <taxon>Coemansia</taxon>
    </lineage>
</organism>
<evidence type="ECO:0000313" key="2">
    <source>
        <dbReference type="Proteomes" id="UP001140234"/>
    </source>
</evidence>
<proteinExistence type="predicted"/>
<protein>
    <submittedName>
        <fullName evidence="1">Uncharacterized protein</fullName>
    </submittedName>
</protein>
<name>A0ACC1K3H3_9FUNG</name>
<keyword evidence="2" id="KW-1185">Reference proteome</keyword>
<sequence>MKSGSQQESDSGDGDSRRTNPPPPCADAGTGVASAINIGCAHEGLPIYPSGATNMYTPTSPLSLSQPSSMRSFMKLPVGQPSSMPNSRALPAPPQPPAARCNMKRKDSFVGTPLRLQDTCRATSTGGQLDFLTHLPYEIAMVVVIYADFPAITTISEVSRSWSRFARDNAVWRRLFLQQREWRTARALATAYYHTARPERAFARATDSPMLSSLGAGAGASGACTPCVGVGEQSASGDIAALLTSRILSAYSGSSLRPAIALQHMVAPSPTLSAGGGFDGRSQQRPRGAVGWRHLFQQRLALDRNWSSGTADVHVLTGHADSVYCVQYDHDKIVTGSRDRTIRVWDSTTLQCVRTLTGHDASVLCLKYDNATLVTGSSDATVIVWNWGAGTPALRLVSHAAGVLDVAFNDEYIVSCSKDCTIKVWRRDDGRLLRTMAGHRGPVNAVQLCGTRIVSASGDSLIKMWDIKTGDLIRTFSGHTRGLACVQFDGRTIVSGSSDQLIKVWDAETGVCKQTLRGHKDLVRTLHYAGGHRAVSGSYDQTVKVWDITTGKCTLDLKDMHTSWVFDVQFSASRIVSTSQDQKIIIWDFAKDLDVADIN</sequence>
<accession>A0ACC1K3H3</accession>
<evidence type="ECO:0000313" key="1">
    <source>
        <dbReference type="EMBL" id="KAJ2772872.1"/>
    </source>
</evidence>
<dbReference type="Proteomes" id="UP001140234">
    <property type="component" value="Unassembled WGS sequence"/>
</dbReference>